<dbReference type="AlphaFoldDB" id="A0A0F9GVE0"/>
<reference evidence="1" key="1">
    <citation type="journal article" date="2015" name="Nature">
        <title>Complex archaea that bridge the gap between prokaryotes and eukaryotes.</title>
        <authorList>
            <person name="Spang A."/>
            <person name="Saw J.H."/>
            <person name="Jorgensen S.L."/>
            <person name="Zaremba-Niedzwiedzka K."/>
            <person name="Martijn J."/>
            <person name="Lind A.E."/>
            <person name="van Eijk R."/>
            <person name="Schleper C."/>
            <person name="Guy L."/>
            <person name="Ettema T.J."/>
        </authorList>
    </citation>
    <scope>NUCLEOTIDE SEQUENCE</scope>
</reference>
<organism evidence="1">
    <name type="scientific">marine sediment metagenome</name>
    <dbReference type="NCBI Taxonomy" id="412755"/>
    <lineage>
        <taxon>unclassified sequences</taxon>
        <taxon>metagenomes</taxon>
        <taxon>ecological metagenomes</taxon>
    </lineage>
</organism>
<comment type="caution">
    <text evidence="1">The sequence shown here is derived from an EMBL/GenBank/DDBJ whole genome shotgun (WGS) entry which is preliminary data.</text>
</comment>
<proteinExistence type="predicted"/>
<sequence length="310" mass="35209">AWDQGIGQGFRATGLIGASIGVRTSAYLTMRMVYLYAMVQIWNNLVMGDEEDELSAEQRTRLHLTLGKTDDGEIRTLRFQGALSDFLGWIGFEDAVATTVEIERGRASFGELMEVIAKAPVNRILNGLTPVISAPVEYLSGKKFWPDVFRPRAIRDKARNLAQLFSLEHEYDVIFDRPSRGYGRSIETAVVYKRDAGANAYNRIKGMSYDWLRREKGLEGSGGYVTPRSTALYEWRLSKKFGDKKAERKAYERLRELGVSGTDLRASVRRAHPLGSISLRDRSTFLKTLTTRERKLLDKAIAWYDETYID</sequence>
<gene>
    <name evidence="1" type="ORF">LCGC14_2138460</name>
</gene>
<evidence type="ECO:0008006" key="2">
    <source>
        <dbReference type="Google" id="ProtNLM"/>
    </source>
</evidence>
<evidence type="ECO:0000313" key="1">
    <source>
        <dbReference type="EMBL" id="KKL67092.1"/>
    </source>
</evidence>
<feature type="non-terminal residue" evidence="1">
    <location>
        <position position="1"/>
    </location>
</feature>
<accession>A0A0F9GVE0</accession>
<protein>
    <recommendedName>
        <fullName evidence="2">Large polyvalent protein associated domain-containing protein</fullName>
    </recommendedName>
</protein>
<dbReference type="EMBL" id="LAZR01026988">
    <property type="protein sequence ID" value="KKL67092.1"/>
    <property type="molecule type" value="Genomic_DNA"/>
</dbReference>
<name>A0A0F9GVE0_9ZZZZ</name>